<evidence type="ECO:0000313" key="1">
    <source>
        <dbReference type="EMBL" id="RFN45334.1"/>
    </source>
</evidence>
<dbReference type="SUPFAM" id="SSF52047">
    <property type="entry name" value="RNI-like"/>
    <property type="match status" value="1"/>
</dbReference>
<gene>
    <name evidence="1" type="ORF">FIE12Z_10399</name>
</gene>
<dbReference type="Proteomes" id="UP000265631">
    <property type="component" value="Unassembled WGS sequence"/>
</dbReference>
<dbReference type="InterPro" id="IPR032675">
    <property type="entry name" value="LRR_dom_sf"/>
</dbReference>
<sequence>MEETTAPTAKDWSPPRLPNEIYRLIISQLDISQVNDFDRDSRKTTLVAVVYSCKLFYGIGEEYLYSQSPRYSDREGGEGFLHSLRLQPRRALYVRSLSHGYDDLPRLSMQCSNLQELKLHDTLTLSGDLEQACKNWGPTLQLLKVQSIEEVSDWIVQIMPHMTALTTLVLGQACRAVMEDVQAIADSKAPLRQITLSGLWCNQWEIVIDEPDDDEADEGTNNAIANMITAHSSTLRHLGIGFTEVGPLVLETCKKAKKQRTLDVQLAYSPSEAEVDDLLEACPDLADYTGMLELFSLGEEWKTRPMIEEPETISDF</sequence>
<name>A0A395MBS1_9HYPO</name>
<proteinExistence type="predicted"/>
<keyword evidence="2" id="KW-1185">Reference proteome</keyword>
<evidence type="ECO:0000313" key="2">
    <source>
        <dbReference type="Proteomes" id="UP000265631"/>
    </source>
</evidence>
<reference evidence="1 2" key="1">
    <citation type="journal article" date="2018" name="PLoS Pathog.">
        <title>Evolution of structural diversity of trichothecenes, a family of toxins produced by plant pathogenic and entomopathogenic fungi.</title>
        <authorList>
            <person name="Proctor R.H."/>
            <person name="McCormick S.P."/>
            <person name="Kim H.S."/>
            <person name="Cardoza R.E."/>
            <person name="Stanley A.M."/>
            <person name="Lindo L."/>
            <person name="Kelly A."/>
            <person name="Brown D.W."/>
            <person name="Lee T."/>
            <person name="Vaughan M.M."/>
            <person name="Alexander N.J."/>
            <person name="Busman M."/>
            <person name="Gutierrez S."/>
        </authorList>
    </citation>
    <scope>NUCLEOTIDE SEQUENCE [LARGE SCALE GENOMIC DNA]</scope>
    <source>
        <strain evidence="1 2">NRRL 13405</strain>
    </source>
</reference>
<protein>
    <recommendedName>
        <fullName evidence="3">F-box domain-containing protein</fullName>
    </recommendedName>
</protein>
<accession>A0A395MBS1</accession>
<dbReference type="Gene3D" id="3.80.10.10">
    <property type="entry name" value="Ribonuclease Inhibitor"/>
    <property type="match status" value="1"/>
</dbReference>
<dbReference type="EMBL" id="PXXK01000356">
    <property type="protein sequence ID" value="RFN45334.1"/>
    <property type="molecule type" value="Genomic_DNA"/>
</dbReference>
<evidence type="ECO:0008006" key="3">
    <source>
        <dbReference type="Google" id="ProtNLM"/>
    </source>
</evidence>
<organism evidence="1 2">
    <name type="scientific">Fusarium flagelliforme</name>
    <dbReference type="NCBI Taxonomy" id="2675880"/>
    <lineage>
        <taxon>Eukaryota</taxon>
        <taxon>Fungi</taxon>
        <taxon>Dikarya</taxon>
        <taxon>Ascomycota</taxon>
        <taxon>Pezizomycotina</taxon>
        <taxon>Sordariomycetes</taxon>
        <taxon>Hypocreomycetidae</taxon>
        <taxon>Hypocreales</taxon>
        <taxon>Nectriaceae</taxon>
        <taxon>Fusarium</taxon>
        <taxon>Fusarium incarnatum-equiseti species complex</taxon>
    </lineage>
</organism>
<comment type="caution">
    <text evidence="1">The sequence shown here is derived from an EMBL/GenBank/DDBJ whole genome shotgun (WGS) entry which is preliminary data.</text>
</comment>
<dbReference type="AlphaFoldDB" id="A0A395MBS1"/>